<dbReference type="EC" id="5.-.-.-" evidence="8"/>
<keyword evidence="6 8" id="KW-0472">Membrane</keyword>
<keyword evidence="9" id="KW-0413">Isomerase</keyword>
<accession>A0ABP0E5U2</accession>
<evidence type="ECO:0000313" key="10">
    <source>
        <dbReference type="Proteomes" id="UP001497600"/>
    </source>
</evidence>
<dbReference type="GO" id="GO:0016853">
    <property type="term" value="F:isomerase activity"/>
    <property type="evidence" value="ECO:0007669"/>
    <property type="project" value="UniProtKB-KW"/>
</dbReference>
<keyword evidence="4" id="KW-0256">Endoplasmic reticulum</keyword>
<keyword evidence="5 8" id="KW-1133">Transmembrane helix</keyword>
<evidence type="ECO:0000256" key="2">
    <source>
        <dbReference type="ARBA" id="ARBA00007141"/>
    </source>
</evidence>
<evidence type="ECO:0000313" key="9">
    <source>
        <dbReference type="EMBL" id="CAK7893066.1"/>
    </source>
</evidence>
<dbReference type="EMBL" id="OZ004253">
    <property type="protein sequence ID" value="CAK7893066.1"/>
    <property type="molecule type" value="Genomic_DNA"/>
</dbReference>
<dbReference type="Proteomes" id="UP001497600">
    <property type="component" value="Chromosome A"/>
</dbReference>
<protein>
    <recommendedName>
        <fullName evidence="8">C-8 sterol isomerase</fullName>
        <ecNumber evidence="8">5.-.-.-</ecNumber>
    </recommendedName>
    <alternativeName>
        <fullName evidence="8">Delta-8--delta-7 sterol isomerase</fullName>
    </alternativeName>
</protein>
<reference evidence="9 10" key="1">
    <citation type="submission" date="2024-01" db="EMBL/GenBank/DDBJ databases">
        <authorList>
            <consortium name="Genoscope - CEA"/>
            <person name="William W."/>
        </authorList>
    </citation>
    <scope>NUCLEOTIDE SEQUENCE [LARGE SCALE GENOMIC DNA]</scope>
    <source>
        <strain evidence="9 10">29B2s-10</strain>
    </source>
</reference>
<keyword evidence="3 8" id="KW-0812">Transmembrane</keyword>
<sequence length="220" mass="24349">MLAKTFFLWTVLPLAIYSVFNHLFYTWLPNNYVFDKDVLAGLARETIANHPDGNATAIMLELAPKLKAQYGDIVNDLNFDDWVYNNAGGAMGTMFILHASISEYLIFFGTAIGTEGHTGIHFADDYFTILTGEQKAAFPGALTPEVYLPGDVHHLVKGTAKQYSMPSGAFAMELAQGWIPAMLPFGFLDTLSSTLDFYAFGRTVYFTALDMGRNLLLGKF</sequence>
<dbReference type="InterPro" id="IPR006716">
    <property type="entry name" value="ERG2_sigma1_rcpt-like"/>
</dbReference>
<evidence type="ECO:0000256" key="4">
    <source>
        <dbReference type="ARBA" id="ARBA00022824"/>
    </source>
</evidence>
<keyword evidence="10" id="KW-1185">Reference proteome</keyword>
<feature type="transmembrane region" description="Helical" evidence="8">
    <location>
        <begin position="6"/>
        <end position="28"/>
    </location>
</feature>
<evidence type="ECO:0000256" key="5">
    <source>
        <dbReference type="ARBA" id="ARBA00022989"/>
    </source>
</evidence>
<evidence type="ECO:0000256" key="3">
    <source>
        <dbReference type="ARBA" id="ARBA00022692"/>
    </source>
</evidence>
<comment type="function">
    <text evidence="8">Catalyzes the reaction which results in unsaturation at C-7 in the B ring of sterols.</text>
</comment>
<evidence type="ECO:0000256" key="6">
    <source>
        <dbReference type="ARBA" id="ARBA00023136"/>
    </source>
</evidence>
<gene>
    <name evidence="9" type="primary">ERG2</name>
    <name evidence="9" type="ORF">CAAN4_A05666</name>
</gene>
<evidence type="ECO:0000256" key="1">
    <source>
        <dbReference type="ARBA" id="ARBA00004586"/>
    </source>
</evidence>
<dbReference type="Pfam" id="PF04622">
    <property type="entry name" value="ERG2_Sigma1R"/>
    <property type="match status" value="1"/>
</dbReference>
<comment type="subcellular location">
    <subcellularLocation>
        <location evidence="1">Endoplasmic reticulum membrane</location>
    </subcellularLocation>
</comment>
<comment type="similarity">
    <text evidence="2 8">Belongs to the ERG2 family.</text>
</comment>
<name>A0ABP0E5U2_9ASCO</name>
<evidence type="ECO:0000256" key="7">
    <source>
        <dbReference type="ARBA" id="ARBA00029435"/>
    </source>
</evidence>
<dbReference type="PANTHER" id="PTHR10868:SF1">
    <property type="entry name" value="SIGMA NON-OPIOID INTRACELLULAR RECEPTOR 1"/>
    <property type="match status" value="1"/>
</dbReference>
<dbReference type="PANTHER" id="PTHR10868">
    <property type="entry name" value="SIGMA 1-TYPE OPIOID RECEPTOR-RELATED"/>
    <property type="match status" value="1"/>
</dbReference>
<organism evidence="9 10">
    <name type="scientific">[Candida] anglica</name>
    <dbReference type="NCBI Taxonomy" id="148631"/>
    <lineage>
        <taxon>Eukaryota</taxon>
        <taxon>Fungi</taxon>
        <taxon>Dikarya</taxon>
        <taxon>Ascomycota</taxon>
        <taxon>Saccharomycotina</taxon>
        <taxon>Pichiomycetes</taxon>
        <taxon>Debaryomycetaceae</taxon>
        <taxon>Kurtzmaniella</taxon>
    </lineage>
</organism>
<proteinExistence type="inferred from homology"/>
<comment type="pathway">
    <text evidence="7 8">Steroid metabolism; ergosterol biosynthesis.</text>
</comment>
<evidence type="ECO:0000256" key="8">
    <source>
        <dbReference type="RuleBase" id="RU368083"/>
    </source>
</evidence>